<dbReference type="Proteomes" id="UP000837932">
    <property type="component" value="Unassembled WGS sequence"/>
</dbReference>
<name>A0ABM9AVL3_9BACT</name>
<dbReference type="RefSeq" id="WP_238808834.1">
    <property type="nucleotide sequence ID" value="NZ_CAKLPY010000010.1"/>
</dbReference>
<reference evidence="1" key="1">
    <citation type="submission" date="2021-12" db="EMBL/GenBank/DDBJ databases">
        <authorList>
            <person name="Rodrigo-Torres L."/>
            <person name="Arahal R. D."/>
            <person name="Lucena T."/>
        </authorList>
    </citation>
    <scope>NUCLEOTIDE SEQUENCE</scope>
    <source>
        <strain evidence="1">CECT 8858</strain>
    </source>
</reference>
<sequence length="75" mass="8603">MYKQVQTDSKIILNGSKSFVSPIATLKDEYGGICQIIKDDHCYVICLKGENNYYSPTSYIFKEVFEVLKYLPIPT</sequence>
<evidence type="ECO:0000313" key="2">
    <source>
        <dbReference type="Proteomes" id="UP000837932"/>
    </source>
</evidence>
<keyword evidence="2" id="KW-1185">Reference proteome</keyword>
<evidence type="ECO:0000313" key="1">
    <source>
        <dbReference type="EMBL" id="CAH0998026.1"/>
    </source>
</evidence>
<dbReference type="EMBL" id="CAKLPY010000010">
    <property type="protein sequence ID" value="CAH0998026.1"/>
    <property type="molecule type" value="Genomic_DNA"/>
</dbReference>
<comment type="caution">
    <text evidence="1">The sequence shown here is derived from an EMBL/GenBank/DDBJ whole genome shotgun (WGS) entry which is preliminary data.</text>
</comment>
<proteinExistence type="predicted"/>
<organism evidence="1 2">
    <name type="scientific">Emticicia aquatica</name>
    <dbReference type="NCBI Taxonomy" id="1681835"/>
    <lineage>
        <taxon>Bacteria</taxon>
        <taxon>Pseudomonadati</taxon>
        <taxon>Bacteroidota</taxon>
        <taxon>Cytophagia</taxon>
        <taxon>Cytophagales</taxon>
        <taxon>Leadbetterellaceae</taxon>
        <taxon>Emticicia</taxon>
    </lineage>
</organism>
<protein>
    <submittedName>
        <fullName evidence="1">Uncharacterized protein</fullName>
    </submittedName>
</protein>
<gene>
    <name evidence="1" type="ORF">EMA8858_04161</name>
</gene>
<accession>A0ABM9AVL3</accession>